<dbReference type="Pfam" id="PF13289">
    <property type="entry name" value="SIR2_2"/>
    <property type="match status" value="1"/>
</dbReference>
<dbReference type="Proteomes" id="UP000611723">
    <property type="component" value="Unassembled WGS sequence"/>
</dbReference>
<gene>
    <name evidence="1" type="ORF">JKA74_18065</name>
</gene>
<protein>
    <submittedName>
        <fullName evidence="1">SIR2 family protein</fullName>
    </submittedName>
</protein>
<evidence type="ECO:0000313" key="2">
    <source>
        <dbReference type="Proteomes" id="UP000611723"/>
    </source>
</evidence>
<dbReference type="EMBL" id="JAEQBW010000012">
    <property type="protein sequence ID" value="MBK6266955.1"/>
    <property type="molecule type" value="Genomic_DNA"/>
</dbReference>
<keyword evidence="2" id="KW-1185">Reference proteome</keyword>
<name>A0A934X226_9BACT</name>
<reference evidence="1" key="1">
    <citation type="submission" date="2021-01" db="EMBL/GenBank/DDBJ databases">
        <title>Marivirga aurantiaca sp. nov., isolated from intertidal surface sediments.</title>
        <authorList>
            <person name="Zhang M."/>
        </authorList>
    </citation>
    <scope>NUCLEOTIDE SEQUENCE</scope>
    <source>
        <strain evidence="1">S37H4</strain>
    </source>
</reference>
<dbReference type="RefSeq" id="WP_201432637.1">
    <property type="nucleotide sequence ID" value="NZ_JAEQBW010000012.1"/>
</dbReference>
<sequence>MIENKKNITILTGAGLTAGKNFFGVTTAGLTKAFISYNHTDLTDDKELMFFIYSEYCFWNKLDPTKLDDNLSKINFETILQMIEELFSYVEDVERTHHKHKFQNSVKNTIYSLNRRLFFRINQVRNPKWKDLSYFFIEKIYNHLIDEIVRHLNPHNKDTNNVGMLGFKDFLNTQFDKNTHSRRVYTLNYDNWLNRYDNYFDGFVNDKFDFKEVINNRITDCHYNLHGCILWHRQSVCEKLAEPEERKHIQSFDGYTISREALLPSPIISGYNKLTRINSSPLLEIFHSLTSDCVTANKVLIIGYSFSDPHINNNLKFIDKGTKVIVVVYYDKSCLTDTKSDFYRMTWGLSDIFAVQFSNLVIRNELNHTVDSDDGRVSVFINGIGQTFYDEYPKI</sequence>
<organism evidence="1 2">
    <name type="scientific">Marivirga aurantiaca</name>
    <dbReference type="NCBI Taxonomy" id="2802615"/>
    <lineage>
        <taxon>Bacteria</taxon>
        <taxon>Pseudomonadati</taxon>
        <taxon>Bacteroidota</taxon>
        <taxon>Cytophagia</taxon>
        <taxon>Cytophagales</taxon>
        <taxon>Marivirgaceae</taxon>
        <taxon>Marivirga</taxon>
    </lineage>
</organism>
<comment type="caution">
    <text evidence="1">The sequence shown here is derived from an EMBL/GenBank/DDBJ whole genome shotgun (WGS) entry which is preliminary data.</text>
</comment>
<dbReference type="AlphaFoldDB" id="A0A934X226"/>
<evidence type="ECO:0000313" key="1">
    <source>
        <dbReference type="EMBL" id="MBK6266955.1"/>
    </source>
</evidence>
<accession>A0A934X226</accession>
<proteinExistence type="predicted"/>